<dbReference type="Gene3D" id="3.30.2310.20">
    <property type="entry name" value="RelE-like"/>
    <property type="match status" value="1"/>
</dbReference>
<protein>
    <submittedName>
        <fullName evidence="2">Type II toxin-antitoxin system RelE/ParE family toxin</fullName>
    </submittedName>
</protein>
<evidence type="ECO:0000313" key="2">
    <source>
        <dbReference type="EMBL" id="MDR9899043.1"/>
    </source>
</evidence>
<reference evidence="3" key="1">
    <citation type="journal article" date="2021" name="Science">
        <title>Hunting the eagle killer: A cyanobacterial neurotoxin causes vacuolar myelinopathy.</title>
        <authorList>
            <person name="Breinlinger S."/>
            <person name="Phillips T.J."/>
            <person name="Haram B.N."/>
            <person name="Mares J."/>
            <person name="Martinez Yerena J.A."/>
            <person name="Hrouzek P."/>
            <person name="Sobotka R."/>
            <person name="Henderson W.M."/>
            <person name="Schmieder P."/>
            <person name="Williams S.M."/>
            <person name="Lauderdale J.D."/>
            <person name="Wilde H.D."/>
            <person name="Gerrin W."/>
            <person name="Kust A."/>
            <person name="Washington J.W."/>
            <person name="Wagner C."/>
            <person name="Geier B."/>
            <person name="Liebeke M."/>
            <person name="Enke H."/>
            <person name="Niedermeyer T.H.J."/>
            <person name="Wilde S.B."/>
        </authorList>
    </citation>
    <scope>NUCLEOTIDE SEQUENCE [LARGE SCALE GENOMIC DNA]</scope>
    <source>
        <strain evidence="3">Thurmond2011</strain>
    </source>
</reference>
<sequence length="104" mass="11897">MKQYRVLFSPRAEQQLGDLYSYIADRSGEERADRFISGIVTFCQNLSIFPERGTKRDDLRPGLRIIGFARRVTIAFSVGGDRVMIHGIFYGGQDYEAVMEEDEP</sequence>
<dbReference type="RefSeq" id="WP_208343912.1">
    <property type="nucleotide sequence ID" value="NZ_CAWQFN010000416.1"/>
</dbReference>
<proteinExistence type="predicted"/>
<keyword evidence="1" id="KW-1277">Toxin-antitoxin system</keyword>
<evidence type="ECO:0000256" key="1">
    <source>
        <dbReference type="ARBA" id="ARBA00022649"/>
    </source>
</evidence>
<dbReference type="Pfam" id="PF05016">
    <property type="entry name" value="ParE_toxin"/>
    <property type="match status" value="1"/>
</dbReference>
<name>A0AAP5MD23_9CYAN</name>
<keyword evidence="3" id="KW-1185">Reference proteome</keyword>
<dbReference type="Proteomes" id="UP000667802">
    <property type="component" value="Unassembled WGS sequence"/>
</dbReference>
<dbReference type="EMBL" id="JAALHA020000021">
    <property type="protein sequence ID" value="MDR9899043.1"/>
    <property type="molecule type" value="Genomic_DNA"/>
</dbReference>
<dbReference type="InterPro" id="IPR007712">
    <property type="entry name" value="RelE/ParE_toxin"/>
</dbReference>
<dbReference type="AlphaFoldDB" id="A0AAP5MD23"/>
<organism evidence="2 3">
    <name type="scientific">Aetokthonos hydrillicola Thurmond2011</name>
    <dbReference type="NCBI Taxonomy" id="2712845"/>
    <lineage>
        <taxon>Bacteria</taxon>
        <taxon>Bacillati</taxon>
        <taxon>Cyanobacteriota</taxon>
        <taxon>Cyanophyceae</taxon>
        <taxon>Nostocales</taxon>
        <taxon>Hapalosiphonaceae</taxon>
        <taxon>Aetokthonos</taxon>
    </lineage>
</organism>
<accession>A0AAP5MD23</accession>
<comment type="caution">
    <text evidence="2">The sequence shown here is derived from an EMBL/GenBank/DDBJ whole genome shotgun (WGS) entry which is preliminary data.</text>
</comment>
<evidence type="ECO:0000313" key="3">
    <source>
        <dbReference type="Proteomes" id="UP000667802"/>
    </source>
</evidence>
<dbReference type="InterPro" id="IPR035093">
    <property type="entry name" value="RelE/ParE_toxin_dom_sf"/>
</dbReference>
<gene>
    <name evidence="2" type="ORF">G7B40_031455</name>
</gene>